<dbReference type="EMBL" id="VIRS01000024">
    <property type="protein sequence ID" value="TQS41601.1"/>
    <property type="molecule type" value="Genomic_DNA"/>
</dbReference>
<protein>
    <recommendedName>
        <fullName evidence="9">Protein translocase subunit SecD</fullName>
    </recommendedName>
</protein>
<dbReference type="InterPro" id="IPR022813">
    <property type="entry name" value="SecD/SecF_arch_bac"/>
</dbReference>
<dbReference type="GO" id="GO:0065002">
    <property type="term" value="P:intracellular protein transmembrane transport"/>
    <property type="evidence" value="ECO:0007669"/>
    <property type="project" value="UniProtKB-UniRule"/>
</dbReference>
<evidence type="ECO:0000256" key="3">
    <source>
        <dbReference type="ARBA" id="ARBA00022475"/>
    </source>
</evidence>
<feature type="region of interest" description="Disordered" evidence="10">
    <location>
        <begin position="631"/>
        <end position="655"/>
    </location>
</feature>
<dbReference type="GO" id="GO:0015450">
    <property type="term" value="F:protein-transporting ATPase activity"/>
    <property type="evidence" value="ECO:0007669"/>
    <property type="project" value="InterPro"/>
</dbReference>
<name>A0A545AK00_9ACTN</name>
<dbReference type="Pfam" id="PF21760">
    <property type="entry name" value="SecD_1st"/>
    <property type="match status" value="1"/>
</dbReference>
<feature type="domain" description="Protein export membrane protein SecD/SecF C-terminal" evidence="11">
    <location>
        <begin position="440"/>
        <end position="615"/>
    </location>
</feature>
<comment type="subcellular location">
    <subcellularLocation>
        <location evidence="1 9">Cell membrane</location>
        <topology evidence="1 9">Multi-pass membrane protein</topology>
    </subcellularLocation>
</comment>
<keyword evidence="15" id="KW-1185">Reference proteome</keyword>
<reference evidence="14 15" key="1">
    <citation type="submission" date="2019-07" db="EMBL/GenBank/DDBJ databases">
        <title>Cryptosporangium phraense sp. nov., isolated from plant litter.</title>
        <authorList>
            <person name="Suriyachadkun C."/>
        </authorList>
    </citation>
    <scope>NUCLEOTIDE SEQUENCE [LARGE SCALE GENOMIC DNA]</scope>
    <source>
        <strain evidence="14 15">A-T 5661</strain>
    </source>
</reference>
<feature type="transmembrane region" description="Helical" evidence="9">
    <location>
        <begin position="12"/>
        <end position="32"/>
    </location>
</feature>
<evidence type="ECO:0000256" key="5">
    <source>
        <dbReference type="ARBA" id="ARBA00022927"/>
    </source>
</evidence>
<organism evidence="14 15">
    <name type="scientific">Cryptosporangium phraense</name>
    <dbReference type="NCBI Taxonomy" id="2593070"/>
    <lineage>
        <taxon>Bacteria</taxon>
        <taxon>Bacillati</taxon>
        <taxon>Actinomycetota</taxon>
        <taxon>Actinomycetes</taxon>
        <taxon>Cryptosporangiales</taxon>
        <taxon>Cryptosporangiaceae</taxon>
        <taxon>Cryptosporangium</taxon>
    </lineage>
</organism>
<feature type="transmembrane region" description="Helical" evidence="9">
    <location>
        <begin position="510"/>
        <end position="535"/>
    </location>
</feature>
<evidence type="ECO:0000256" key="7">
    <source>
        <dbReference type="ARBA" id="ARBA00023010"/>
    </source>
</evidence>
<evidence type="ECO:0000256" key="10">
    <source>
        <dbReference type="SAM" id="MobiDB-lite"/>
    </source>
</evidence>
<dbReference type="HAMAP" id="MF_01463_B">
    <property type="entry name" value="SecD_B"/>
    <property type="match status" value="1"/>
</dbReference>
<keyword evidence="5 9" id="KW-0653">Protein transport</keyword>
<comment type="subunit">
    <text evidence="9">Forms a complex with SecF. Part of the essential Sec protein translocation apparatus which comprises SecA, SecYEG and auxiliary proteins SecDF. Other proteins may also be involved.</text>
</comment>
<comment type="caution">
    <text evidence="14">The sequence shown here is derived from an EMBL/GenBank/DDBJ whole genome shotgun (WGS) entry which is preliminary data.</text>
</comment>
<feature type="transmembrane region" description="Helical" evidence="9">
    <location>
        <begin position="563"/>
        <end position="582"/>
    </location>
</feature>
<evidence type="ECO:0000313" key="14">
    <source>
        <dbReference type="EMBL" id="TQS41601.1"/>
    </source>
</evidence>
<feature type="region of interest" description="Disordered" evidence="10">
    <location>
        <begin position="142"/>
        <end position="243"/>
    </location>
</feature>
<dbReference type="GO" id="GO:0005886">
    <property type="term" value="C:plasma membrane"/>
    <property type="evidence" value="ECO:0007669"/>
    <property type="project" value="UniProtKB-SubCell"/>
</dbReference>
<keyword evidence="7 9" id="KW-0811">Translocation</keyword>
<keyword evidence="6 9" id="KW-1133">Transmembrane helix</keyword>
<evidence type="ECO:0000259" key="12">
    <source>
        <dbReference type="Pfam" id="PF21760"/>
    </source>
</evidence>
<keyword evidence="3 9" id="KW-1003">Cell membrane</keyword>
<evidence type="ECO:0000256" key="4">
    <source>
        <dbReference type="ARBA" id="ARBA00022692"/>
    </source>
</evidence>
<evidence type="ECO:0000313" key="15">
    <source>
        <dbReference type="Proteomes" id="UP000317982"/>
    </source>
</evidence>
<dbReference type="OrthoDB" id="5240379at2"/>
<evidence type="ECO:0000256" key="8">
    <source>
        <dbReference type="ARBA" id="ARBA00023136"/>
    </source>
</evidence>
<dbReference type="NCBIfam" id="TIGR01129">
    <property type="entry name" value="secD"/>
    <property type="match status" value="1"/>
</dbReference>
<dbReference type="InterPro" id="IPR048634">
    <property type="entry name" value="SecD_SecF_C"/>
</dbReference>
<keyword evidence="4 9" id="KW-0812">Transmembrane</keyword>
<dbReference type="Gene3D" id="3.30.1360.200">
    <property type="match status" value="1"/>
</dbReference>
<comment type="function">
    <text evidence="9">Part of the Sec protein translocase complex. Interacts with the SecYEG preprotein conducting channel. SecDF uses the proton motive force (PMF) to complete protein translocation after the ATP-dependent function of SecA.</text>
</comment>
<evidence type="ECO:0000256" key="6">
    <source>
        <dbReference type="ARBA" id="ARBA00022989"/>
    </source>
</evidence>
<feature type="transmembrane region" description="Helical" evidence="9">
    <location>
        <begin position="484"/>
        <end position="504"/>
    </location>
</feature>
<accession>A0A545AK00</accession>
<evidence type="ECO:0000256" key="9">
    <source>
        <dbReference type="HAMAP-Rule" id="MF_01463"/>
    </source>
</evidence>
<feature type="transmembrane region" description="Helical" evidence="9">
    <location>
        <begin position="588"/>
        <end position="615"/>
    </location>
</feature>
<keyword evidence="2 9" id="KW-0813">Transport</keyword>
<evidence type="ECO:0000256" key="2">
    <source>
        <dbReference type="ARBA" id="ARBA00022448"/>
    </source>
</evidence>
<dbReference type="Proteomes" id="UP000317982">
    <property type="component" value="Unassembled WGS sequence"/>
</dbReference>
<comment type="similarity">
    <text evidence="9">Belongs to the SecD/SecF family. SecD subfamily.</text>
</comment>
<dbReference type="GO" id="GO:0043952">
    <property type="term" value="P:protein transport by the Sec complex"/>
    <property type="evidence" value="ECO:0007669"/>
    <property type="project" value="UniProtKB-UniRule"/>
</dbReference>
<sequence length="655" mass="66929">MAPPRGQLRAGRYLASLAVIVIALYALVFFAGSGSLKDKLTPRLGLDLQGGTTVTLHAAQAGGKAPDAEQLEQARQIIENRVNGTGVAEAEVVTEGDSNIVINAPGQNNDAIKQVGEPAQLRFRAVLESAQDIDAIKATAAAASPTPSASGSVSPSPSTSGSASPSPSSSAKVQASPSASGGGGGGSAPEVAPAAAPAVDDSPTPGTSASPSAKASQSAGATPSTSASASASPTPAATPTSASQAALQKSALAKFPKEAATYVAQGSAEDFAGAATNPQLAAIFEPGAKKLTEAEVAALPIDWQFKVPWITCKMLNNRPAGSVDAVGQQVVACQDTTKYKLEKAGVVGTDIDTASFTFNAQQGGWVVNLKFTNKGQDKWTNLTKATLQKQVAVVLDNDVISAPTTNEVITGDTQISGQFTKVEAQDLAAKLKFGALPLSFTVETAESISPTLGIEQLEAGLLAGGIGLALVIVYSLIYYRALGLVTIASLVVSGAIIYASIILLGRQIGLTLTLAGVAGFIVAVGITADSFVVFFERLKDEVREGRSVRSAVPRAWARARRTILSADAVSFLAAAVLYILAVGAVKGFAFTLGLSTLVDVIIVFLFTHPLVAVLARSRRFTSPRFSGLGTLRKAPPVGGAAGRPATARRVSPKES</sequence>
<dbReference type="Pfam" id="PF02355">
    <property type="entry name" value="SecD_SecF_C"/>
    <property type="match status" value="1"/>
</dbReference>
<dbReference type="RefSeq" id="WP_142707930.1">
    <property type="nucleotide sequence ID" value="NZ_VIRS01000024.1"/>
</dbReference>
<feature type="compositionally biased region" description="Low complexity" evidence="10">
    <location>
        <begin position="188"/>
        <end position="243"/>
    </location>
</feature>
<dbReference type="InParanoid" id="A0A545AK00"/>
<feature type="transmembrane region" description="Helical" evidence="9">
    <location>
        <begin position="459"/>
        <end position="477"/>
    </location>
</feature>
<evidence type="ECO:0000259" key="13">
    <source>
        <dbReference type="Pfam" id="PF22599"/>
    </source>
</evidence>
<dbReference type="NCBIfam" id="TIGR00916">
    <property type="entry name" value="2A0604s01"/>
    <property type="match status" value="1"/>
</dbReference>
<dbReference type="Pfam" id="PF22599">
    <property type="entry name" value="SecDF_P1_head"/>
    <property type="match status" value="1"/>
</dbReference>
<dbReference type="AlphaFoldDB" id="A0A545AK00"/>
<dbReference type="InterPro" id="IPR055344">
    <property type="entry name" value="SecD_SecF_C_bact"/>
</dbReference>
<dbReference type="PANTHER" id="PTHR30081">
    <property type="entry name" value="PROTEIN-EXPORT MEMBRANE PROTEIN SEC"/>
    <property type="match status" value="1"/>
</dbReference>
<feature type="domain" description="SecDF P1 head subdomain" evidence="13">
    <location>
        <begin position="334"/>
        <end position="437"/>
    </location>
</feature>
<gene>
    <name evidence="9 14" type="primary">secD</name>
    <name evidence="14" type="ORF">FL583_28475</name>
</gene>
<feature type="domain" description="Protein translocase subunit SecDF P1" evidence="12">
    <location>
        <begin position="71"/>
        <end position="126"/>
    </location>
</feature>
<feature type="compositionally biased region" description="Low complexity" evidence="10">
    <location>
        <begin position="634"/>
        <end position="649"/>
    </location>
</feature>
<dbReference type="PANTHER" id="PTHR30081:SF1">
    <property type="entry name" value="PROTEIN TRANSLOCASE SUBUNIT SECD"/>
    <property type="match status" value="1"/>
</dbReference>
<dbReference type="Gene3D" id="3.30.70.3220">
    <property type="match status" value="1"/>
</dbReference>
<dbReference type="InterPro" id="IPR048631">
    <property type="entry name" value="SecD_1st"/>
</dbReference>
<keyword evidence="8 9" id="KW-0472">Membrane</keyword>
<evidence type="ECO:0000256" key="1">
    <source>
        <dbReference type="ARBA" id="ARBA00004651"/>
    </source>
</evidence>
<evidence type="ECO:0000259" key="11">
    <source>
        <dbReference type="Pfam" id="PF02355"/>
    </source>
</evidence>
<feature type="compositionally biased region" description="Low complexity" evidence="10">
    <location>
        <begin position="142"/>
        <end position="179"/>
    </location>
</feature>
<dbReference type="InterPro" id="IPR005791">
    <property type="entry name" value="SecD"/>
</dbReference>
<proteinExistence type="inferred from homology"/>
<dbReference type="InterPro" id="IPR054384">
    <property type="entry name" value="SecDF_P1_head"/>
</dbReference>
<dbReference type="SUPFAM" id="SSF82866">
    <property type="entry name" value="Multidrug efflux transporter AcrB transmembrane domain"/>
    <property type="match status" value="1"/>
</dbReference>
<dbReference type="GO" id="GO:0006605">
    <property type="term" value="P:protein targeting"/>
    <property type="evidence" value="ECO:0007669"/>
    <property type="project" value="UniProtKB-UniRule"/>
</dbReference>